<dbReference type="GO" id="GO:0006979">
    <property type="term" value="P:response to oxidative stress"/>
    <property type="evidence" value="ECO:0007669"/>
    <property type="project" value="UniProtKB-UniRule"/>
</dbReference>
<dbReference type="EMBL" id="JBBNAG010000005">
    <property type="protein sequence ID" value="KAK9133530.1"/>
    <property type="molecule type" value="Genomic_DNA"/>
</dbReference>
<evidence type="ECO:0000256" key="3">
    <source>
        <dbReference type="ARBA" id="ARBA00006873"/>
    </source>
</evidence>
<keyword evidence="12 18" id="KW-0408">Iron</keyword>
<dbReference type="GO" id="GO:0020037">
    <property type="term" value="F:heme binding"/>
    <property type="evidence" value="ECO:0007669"/>
    <property type="project" value="UniProtKB-UniRule"/>
</dbReference>
<feature type="binding site" evidence="18">
    <location>
        <position position="72"/>
    </location>
    <ligand>
        <name>Ca(2+)</name>
        <dbReference type="ChEBI" id="CHEBI:29108"/>
        <label>1</label>
    </ligand>
</feature>
<protein>
    <recommendedName>
        <fullName evidence="4 21">Peroxidase</fullName>
        <ecNumber evidence="4 21">1.11.1.7</ecNumber>
    </recommendedName>
</protein>
<evidence type="ECO:0000256" key="5">
    <source>
        <dbReference type="ARBA" id="ARBA00022525"/>
    </source>
</evidence>
<dbReference type="EC" id="1.11.1.7" evidence="4 21"/>
<feature type="disulfide bond" evidence="20">
    <location>
        <begin position="73"/>
        <end position="78"/>
    </location>
</feature>
<keyword evidence="14" id="KW-0325">Glycoprotein</keyword>
<gene>
    <name evidence="23" type="ORF">Scep_013058</name>
</gene>
<evidence type="ECO:0000313" key="23">
    <source>
        <dbReference type="EMBL" id="KAK9133530.1"/>
    </source>
</evidence>
<evidence type="ECO:0000256" key="9">
    <source>
        <dbReference type="ARBA" id="ARBA00022729"/>
    </source>
</evidence>
<comment type="similarity">
    <text evidence="21">Belongs to the peroxidase family. Classical plant (class III) peroxidase subfamily.</text>
</comment>
<evidence type="ECO:0000256" key="4">
    <source>
        <dbReference type="ARBA" id="ARBA00012313"/>
    </source>
</evidence>
<evidence type="ECO:0000256" key="21">
    <source>
        <dbReference type="RuleBase" id="RU362060"/>
    </source>
</evidence>
<proteinExistence type="inferred from homology"/>
<feature type="binding site" evidence="17">
    <location>
        <position position="167"/>
    </location>
    <ligand>
        <name>substrate</name>
    </ligand>
</feature>
<dbReference type="InterPro" id="IPR019793">
    <property type="entry name" value="Peroxidases_heam-ligand_BS"/>
</dbReference>
<evidence type="ECO:0000256" key="1">
    <source>
        <dbReference type="ARBA" id="ARBA00000189"/>
    </source>
</evidence>
<dbReference type="PANTHER" id="PTHR31235">
    <property type="entry name" value="PEROXIDASE 25-RELATED"/>
    <property type="match status" value="1"/>
</dbReference>
<keyword evidence="24" id="KW-1185">Reference proteome</keyword>
<keyword evidence="5 21" id="KW-0964">Secreted</keyword>
<dbReference type="PRINTS" id="PR00461">
    <property type="entry name" value="PLPEROXIDASE"/>
</dbReference>
<feature type="binding site" evidence="18">
    <location>
        <position position="248"/>
    </location>
    <ligand>
        <name>Ca(2+)</name>
        <dbReference type="ChEBI" id="CHEBI:29108"/>
        <label>2</label>
    </ligand>
</feature>
<evidence type="ECO:0000256" key="19">
    <source>
        <dbReference type="PIRSR" id="PIRSR600823-4"/>
    </source>
</evidence>
<dbReference type="InterPro" id="IPR033905">
    <property type="entry name" value="Secretory_peroxidase"/>
</dbReference>
<evidence type="ECO:0000256" key="6">
    <source>
        <dbReference type="ARBA" id="ARBA00022559"/>
    </source>
</evidence>
<evidence type="ECO:0000256" key="14">
    <source>
        <dbReference type="ARBA" id="ARBA00023180"/>
    </source>
</evidence>
<feature type="binding site" evidence="18">
    <location>
        <position position="81"/>
    </location>
    <ligand>
        <name>Ca(2+)</name>
        <dbReference type="ChEBI" id="CHEBI:29108"/>
        <label>1</label>
    </ligand>
</feature>
<name>A0AAP0JID2_9MAGN</name>
<dbReference type="FunFam" id="1.10.420.10:FF:000008">
    <property type="entry name" value="Peroxidase"/>
    <property type="match status" value="1"/>
</dbReference>
<keyword evidence="13 20" id="KW-1015">Disulfide bond</keyword>
<feature type="site" description="Transition state stabilizer" evidence="19">
    <location>
        <position position="67"/>
    </location>
</feature>
<dbReference type="GO" id="GO:0046872">
    <property type="term" value="F:metal ion binding"/>
    <property type="evidence" value="ECO:0007669"/>
    <property type="project" value="UniProtKB-UniRule"/>
</dbReference>
<comment type="subcellular location">
    <subcellularLocation>
        <location evidence="21">Secreted</location>
    </subcellularLocation>
</comment>
<feature type="binding site" evidence="18">
    <location>
        <position position="198"/>
    </location>
    <ligand>
        <name>Ca(2+)</name>
        <dbReference type="ChEBI" id="CHEBI:29108"/>
        <label>2</label>
    </ligand>
</feature>
<dbReference type="Proteomes" id="UP001419268">
    <property type="component" value="Unassembled WGS sequence"/>
</dbReference>
<dbReference type="PRINTS" id="PR00458">
    <property type="entry name" value="PEROXIDASE"/>
</dbReference>
<evidence type="ECO:0000259" key="22">
    <source>
        <dbReference type="PROSITE" id="PS50873"/>
    </source>
</evidence>
<evidence type="ECO:0000256" key="15">
    <source>
        <dbReference type="ARBA" id="ARBA00023324"/>
    </source>
</evidence>
<feature type="binding site" evidence="18">
    <location>
        <position position="79"/>
    </location>
    <ligand>
        <name>Ca(2+)</name>
        <dbReference type="ChEBI" id="CHEBI:29108"/>
        <label>1</label>
    </ligand>
</feature>
<feature type="binding site" evidence="18">
    <location>
        <position position="256"/>
    </location>
    <ligand>
        <name>Ca(2+)</name>
        <dbReference type="ChEBI" id="CHEBI:29108"/>
        <label>2</label>
    </ligand>
</feature>
<feature type="domain" description="Plant heme peroxidase family profile" evidence="22">
    <location>
        <begin position="30"/>
        <end position="329"/>
    </location>
</feature>
<feature type="binding site" description="axial binding residue" evidence="18">
    <location>
        <position position="197"/>
    </location>
    <ligand>
        <name>heme b</name>
        <dbReference type="ChEBI" id="CHEBI:60344"/>
    </ligand>
    <ligandPart>
        <name>Fe</name>
        <dbReference type="ChEBI" id="CHEBI:18248"/>
    </ligandPart>
</feature>
<comment type="cofactor">
    <cofactor evidence="18 21">
        <name>Ca(2+)</name>
        <dbReference type="ChEBI" id="CHEBI:29108"/>
    </cofactor>
    <text evidence="18 21">Binds 2 calcium ions per subunit.</text>
</comment>
<comment type="similarity">
    <text evidence="3">Belongs to the peroxidase family. Ascorbate peroxidase subfamily.</text>
</comment>
<dbReference type="Gene3D" id="1.10.420.10">
    <property type="entry name" value="Peroxidase, domain 2"/>
    <property type="match status" value="1"/>
</dbReference>
<feature type="binding site" evidence="18">
    <location>
        <position position="75"/>
    </location>
    <ligand>
        <name>Ca(2+)</name>
        <dbReference type="ChEBI" id="CHEBI:29108"/>
        <label>1</label>
    </ligand>
</feature>
<evidence type="ECO:0000256" key="18">
    <source>
        <dbReference type="PIRSR" id="PIRSR600823-3"/>
    </source>
</evidence>
<dbReference type="InterPro" id="IPR019794">
    <property type="entry name" value="Peroxidases_AS"/>
</dbReference>
<dbReference type="GO" id="GO:0042744">
    <property type="term" value="P:hydrogen peroxide catabolic process"/>
    <property type="evidence" value="ECO:0007669"/>
    <property type="project" value="UniProtKB-KW"/>
</dbReference>
<keyword evidence="11 21" id="KW-0560">Oxidoreductase</keyword>
<evidence type="ECO:0000256" key="8">
    <source>
        <dbReference type="ARBA" id="ARBA00022723"/>
    </source>
</evidence>
<dbReference type="SUPFAM" id="SSF48113">
    <property type="entry name" value="Heme-dependent peroxidases"/>
    <property type="match status" value="1"/>
</dbReference>
<dbReference type="GO" id="GO:0140825">
    <property type="term" value="F:lactoperoxidase activity"/>
    <property type="evidence" value="ECO:0007669"/>
    <property type="project" value="UniProtKB-EC"/>
</dbReference>
<evidence type="ECO:0000256" key="2">
    <source>
        <dbReference type="ARBA" id="ARBA00002322"/>
    </source>
</evidence>
<dbReference type="FunFam" id="1.10.520.10:FF:000001">
    <property type="entry name" value="Peroxidase"/>
    <property type="match status" value="1"/>
</dbReference>
<evidence type="ECO:0000313" key="24">
    <source>
        <dbReference type="Proteomes" id="UP001419268"/>
    </source>
</evidence>
<keyword evidence="15 21" id="KW-0376">Hydrogen peroxide</keyword>
<feature type="disulfide bond" evidence="20">
    <location>
        <begin position="40"/>
        <end position="119"/>
    </location>
</feature>
<evidence type="ECO:0000256" key="16">
    <source>
        <dbReference type="PIRSR" id="PIRSR600823-1"/>
    </source>
</evidence>
<dbReference type="AlphaFoldDB" id="A0AAP0JID2"/>
<dbReference type="InterPro" id="IPR002016">
    <property type="entry name" value="Haem_peroxidase"/>
</dbReference>
<dbReference type="InterPro" id="IPR000823">
    <property type="entry name" value="Peroxidase_pln"/>
</dbReference>
<evidence type="ECO:0000256" key="11">
    <source>
        <dbReference type="ARBA" id="ARBA00023002"/>
    </source>
</evidence>
<evidence type="ECO:0000256" key="20">
    <source>
        <dbReference type="PIRSR" id="PIRSR600823-5"/>
    </source>
</evidence>
<sequence>MAASMFNASLFLLQASLIVLFALRSANAGGLIDGFYNKTCPSVEAIVRETTISFISRAPTLAAPLLRLHFHDCFVRGCDGSILVNSTKNNQAEKSALPNQFLRGYQVVDAAKAAVEKACPGVVSCADILALVARDAVSAMKGPHWNVPLGRRDGNVSLASEAFNNLPTPADDIATLKQEFQALGLSVKDMVVLSGGHTIGTAHCFTFANRLYNFTGKGDMDPSMDKNYIAQLKKKCAPTDNTTIVEMDPGSFKNFDSDYYTLVSKRRGLFQSDAALLNDSETSAYVRLQASSHGSTFFQDFAASMVKMGRIGVLTGNAGEIRRHCAVIN</sequence>
<feature type="signal peptide" evidence="21">
    <location>
        <begin position="1"/>
        <end position="28"/>
    </location>
</feature>
<dbReference type="Pfam" id="PF00141">
    <property type="entry name" value="peroxidase"/>
    <property type="match status" value="1"/>
</dbReference>
<dbReference type="PROSITE" id="PS50873">
    <property type="entry name" value="PEROXIDASE_4"/>
    <property type="match status" value="1"/>
</dbReference>
<evidence type="ECO:0000256" key="13">
    <source>
        <dbReference type="ARBA" id="ARBA00023157"/>
    </source>
</evidence>
<comment type="function">
    <text evidence="2">Removal of H(2)O(2), oxidation of toxic reductants, biosynthesis and degradation of lignin, suberization, auxin catabolism, response to environmental stresses such as wounding, pathogen attack and oxidative stress. These functions might be dependent on each isozyme/isoform in each plant tissue.</text>
</comment>
<dbReference type="PROSITE" id="PS00436">
    <property type="entry name" value="PEROXIDASE_2"/>
    <property type="match status" value="1"/>
</dbReference>
<feature type="chain" id="PRO_5042670143" description="Peroxidase" evidence="21">
    <location>
        <begin position="29"/>
        <end position="329"/>
    </location>
</feature>
<keyword evidence="10 18" id="KW-0106">Calcium</keyword>
<comment type="cofactor">
    <cofactor evidence="18 21">
        <name>heme b</name>
        <dbReference type="ChEBI" id="CHEBI:60344"/>
    </cofactor>
    <text evidence="18 21">Binds 1 heme b (iron(II)-protoporphyrin IX) group per subunit.</text>
</comment>
<dbReference type="PROSITE" id="PS00435">
    <property type="entry name" value="PEROXIDASE_1"/>
    <property type="match status" value="1"/>
</dbReference>
<keyword evidence="9 21" id="KW-0732">Signal</keyword>
<feature type="disulfide bond" evidence="20">
    <location>
        <begin position="204"/>
        <end position="236"/>
    </location>
</feature>
<feature type="binding site" evidence="18">
    <location>
        <position position="77"/>
    </location>
    <ligand>
        <name>Ca(2+)</name>
        <dbReference type="ChEBI" id="CHEBI:29108"/>
        <label>1</label>
    </ligand>
</feature>
<feature type="disulfide bond" evidence="20">
    <location>
        <begin position="125"/>
        <end position="325"/>
    </location>
</feature>
<comment type="caution">
    <text evidence="23">The sequence shown here is derived from an EMBL/GenBank/DDBJ whole genome shotgun (WGS) entry which is preliminary data.</text>
</comment>
<evidence type="ECO:0000256" key="7">
    <source>
        <dbReference type="ARBA" id="ARBA00022617"/>
    </source>
</evidence>
<keyword evidence="6 21" id="KW-0575">Peroxidase</keyword>
<feature type="active site" description="Proton acceptor" evidence="16">
    <location>
        <position position="71"/>
    </location>
</feature>
<evidence type="ECO:0000256" key="17">
    <source>
        <dbReference type="PIRSR" id="PIRSR600823-2"/>
    </source>
</evidence>
<feature type="binding site" evidence="18">
    <location>
        <position position="93"/>
    </location>
    <ligand>
        <name>Ca(2+)</name>
        <dbReference type="ChEBI" id="CHEBI:29108"/>
        <label>1</label>
    </ligand>
</feature>
<reference evidence="23 24" key="1">
    <citation type="submission" date="2024-01" db="EMBL/GenBank/DDBJ databases">
        <title>Genome assemblies of Stephania.</title>
        <authorList>
            <person name="Yang L."/>
        </authorList>
    </citation>
    <scope>NUCLEOTIDE SEQUENCE [LARGE SCALE GENOMIC DNA]</scope>
    <source>
        <strain evidence="23">JXDWG</strain>
        <tissue evidence="23">Leaf</tissue>
    </source>
</reference>
<dbReference type="GO" id="GO:0005576">
    <property type="term" value="C:extracellular region"/>
    <property type="evidence" value="ECO:0007669"/>
    <property type="project" value="UniProtKB-SubCell"/>
</dbReference>
<evidence type="ECO:0000256" key="10">
    <source>
        <dbReference type="ARBA" id="ARBA00022837"/>
    </source>
</evidence>
<evidence type="ECO:0000256" key="12">
    <source>
        <dbReference type="ARBA" id="ARBA00023004"/>
    </source>
</evidence>
<organism evidence="23 24">
    <name type="scientific">Stephania cephalantha</name>
    <dbReference type="NCBI Taxonomy" id="152367"/>
    <lineage>
        <taxon>Eukaryota</taxon>
        <taxon>Viridiplantae</taxon>
        <taxon>Streptophyta</taxon>
        <taxon>Embryophyta</taxon>
        <taxon>Tracheophyta</taxon>
        <taxon>Spermatophyta</taxon>
        <taxon>Magnoliopsida</taxon>
        <taxon>Ranunculales</taxon>
        <taxon>Menispermaceae</taxon>
        <taxon>Menispermoideae</taxon>
        <taxon>Cissampelideae</taxon>
        <taxon>Stephania</taxon>
    </lineage>
</organism>
<comment type="catalytic activity">
    <reaction evidence="1 21">
        <text>2 a phenolic donor + H2O2 = 2 a phenolic radical donor + 2 H2O</text>
        <dbReference type="Rhea" id="RHEA:56136"/>
        <dbReference type="ChEBI" id="CHEBI:15377"/>
        <dbReference type="ChEBI" id="CHEBI:16240"/>
        <dbReference type="ChEBI" id="CHEBI:139520"/>
        <dbReference type="ChEBI" id="CHEBI:139521"/>
        <dbReference type="EC" id="1.11.1.7"/>
    </reaction>
</comment>
<dbReference type="InterPro" id="IPR010255">
    <property type="entry name" value="Haem_peroxidase_sf"/>
</dbReference>
<dbReference type="CDD" id="cd00693">
    <property type="entry name" value="secretory_peroxidase"/>
    <property type="match status" value="1"/>
</dbReference>
<dbReference type="Gene3D" id="1.10.520.10">
    <property type="match status" value="1"/>
</dbReference>
<keyword evidence="8 18" id="KW-0479">Metal-binding</keyword>
<keyword evidence="7 21" id="KW-0349">Heme</keyword>
<accession>A0AAP0JID2</accession>